<comment type="caution">
    <text evidence="1">The sequence shown here is derived from an EMBL/GenBank/DDBJ whole genome shotgun (WGS) entry which is preliminary data.</text>
</comment>
<dbReference type="AlphaFoldDB" id="A0A7X0H758"/>
<reference evidence="1 2" key="1">
    <citation type="submission" date="2020-08" db="EMBL/GenBank/DDBJ databases">
        <title>Genomic Encyclopedia of Type Strains, Phase IV (KMG-IV): sequencing the most valuable type-strain genomes for metagenomic binning, comparative biology and taxonomic classification.</title>
        <authorList>
            <person name="Goeker M."/>
        </authorList>
    </citation>
    <scope>NUCLEOTIDE SEQUENCE [LARGE SCALE GENOMIC DNA]</scope>
    <source>
        <strain evidence="1 2">DSM 103725</strain>
    </source>
</reference>
<dbReference type="EMBL" id="JACHGY010000001">
    <property type="protein sequence ID" value="MBB6430508.1"/>
    <property type="molecule type" value="Genomic_DNA"/>
</dbReference>
<protein>
    <submittedName>
        <fullName evidence="1">Uncharacterized protein</fullName>
    </submittedName>
</protein>
<sequence>MTRLKTMAQGIPGAEVILAHDGQEAKRFTVEASGHVLVYDTDHGLLFSGGITPSREHEGRTLGLDGIESLIKEDTQLPLLQDATVYGCPLNCRCQNANQNWEL</sequence>
<evidence type="ECO:0000313" key="2">
    <source>
        <dbReference type="Proteomes" id="UP000541810"/>
    </source>
</evidence>
<evidence type="ECO:0000313" key="1">
    <source>
        <dbReference type="EMBL" id="MBB6430508.1"/>
    </source>
</evidence>
<proteinExistence type="predicted"/>
<keyword evidence="2" id="KW-1185">Reference proteome</keyword>
<dbReference type="RefSeq" id="WP_184678021.1">
    <property type="nucleotide sequence ID" value="NZ_JACHGY010000001.1"/>
</dbReference>
<accession>A0A7X0H758</accession>
<dbReference type="Proteomes" id="UP000541810">
    <property type="component" value="Unassembled WGS sequence"/>
</dbReference>
<organism evidence="1 2">
    <name type="scientific">Algisphaera agarilytica</name>
    <dbReference type="NCBI Taxonomy" id="1385975"/>
    <lineage>
        <taxon>Bacteria</taxon>
        <taxon>Pseudomonadati</taxon>
        <taxon>Planctomycetota</taxon>
        <taxon>Phycisphaerae</taxon>
        <taxon>Phycisphaerales</taxon>
        <taxon>Phycisphaeraceae</taxon>
        <taxon>Algisphaera</taxon>
    </lineage>
</organism>
<gene>
    <name evidence="1" type="ORF">HNQ40_002314</name>
</gene>
<name>A0A7X0H758_9BACT</name>